<reference evidence="3" key="1">
    <citation type="journal article" date="2023" name="Mol. Phylogenet. Evol.">
        <title>Genome-scale phylogeny and comparative genomics of the fungal order Sordariales.</title>
        <authorList>
            <person name="Hensen N."/>
            <person name="Bonometti L."/>
            <person name="Westerberg I."/>
            <person name="Brannstrom I.O."/>
            <person name="Guillou S."/>
            <person name="Cros-Aarteil S."/>
            <person name="Calhoun S."/>
            <person name="Haridas S."/>
            <person name="Kuo A."/>
            <person name="Mondo S."/>
            <person name="Pangilinan J."/>
            <person name="Riley R."/>
            <person name="LaButti K."/>
            <person name="Andreopoulos B."/>
            <person name="Lipzen A."/>
            <person name="Chen C."/>
            <person name="Yan M."/>
            <person name="Daum C."/>
            <person name="Ng V."/>
            <person name="Clum A."/>
            <person name="Steindorff A."/>
            <person name="Ohm R.A."/>
            <person name="Martin F."/>
            <person name="Silar P."/>
            <person name="Natvig D.O."/>
            <person name="Lalanne C."/>
            <person name="Gautier V."/>
            <person name="Ament-Velasquez S.L."/>
            <person name="Kruys A."/>
            <person name="Hutchinson M.I."/>
            <person name="Powell A.J."/>
            <person name="Barry K."/>
            <person name="Miller A.N."/>
            <person name="Grigoriev I.V."/>
            <person name="Debuchy R."/>
            <person name="Gladieux P."/>
            <person name="Hiltunen Thoren M."/>
            <person name="Johannesson H."/>
        </authorList>
    </citation>
    <scope>NUCLEOTIDE SEQUENCE</scope>
    <source>
        <strain evidence="3">CBS 103.79</strain>
    </source>
</reference>
<dbReference type="Proteomes" id="UP001303889">
    <property type="component" value="Unassembled WGS sequence"/>
</dbReference>
<dbReference type="Pfam" id="PF03881">
    <property type="entry name" value="Fructosamin_kin"/>
    <property type="match status" value="1"/>
</dbReference>
<dbReference type="Gene3D" id="3.90.1200.10">
    <property type="match status" value="1"/>
</dbReference>
<gene>
    <name evidence="3" type="ORF">C8A05DRAFT_42884</name>
</gene>
<keyword evidence="4" id="KW-1185">Reference proteome</keyword>
<dbReference type="GO" id="GO:0016301">
    <property type="term" value="F:kinase activity"/>
    <property type="evidence" value="ECO:0007669"/>
    <property type="project" value="UniProtKB-KW"/>
</dbReference>
<evidence type="ECO:0000256" key="1">
    <source>
        <dbReference type="ARBA" id="ARBA00011961"/>
    </source>
</evidence>
<dbReference type="SUPFAM" id="SSF56112">
    <property type="entry name" value="Protein kinase-like (PK-like)"/>
    <property type="match status" value="1"/>
</dbReference>
<sequence>MDDSNSAAETEFENWITKFDDPAVLAALPQGCHVLSTARHGKSFWATWTGRITVQLAESSPRSYFIKFLPSTPFTPDFAPQPTAWGTCQTRPDTHFFLCEFRNFPTDEMPDPKDFTARLADLHGKSQSPEGKFGFHSSWEVFFAKCLSYALDLEIKGRRGSHPELDALRTVLFGKVIPRLLRPLETGGRSVKPSLVHGDLWYANSGRDRDSGRSIIFDTCCFYAHNEYEVGQWKPACNKFDETHVATYHERVAKSEPVEDYDGRIDLYKLKFNTHVSALFPENQHLREQILGDMRDLVHRYGDTGTVSG</sequence>
<dbReference type="InterPro" id="IPR011009">
    <property type="entry name" value="Kinase-like_dom_sf"/>
</dbReference>
<reference evidence="3" key="2">
    <citation type="submission" date="2023-05" db="EMBL/GenBank/DDBJ databases">
        <authorList>
            <consortium name="Lawrence Berkeley National Laboratory"/>
            <person name="Steindorff A."/>
            <person name="Hensen N."/>
            <person name="Bonometti L."/>
            <person name="Westerberg I."/>
            <person name="Brannstrom I.O."/>
            <person name="Guillou S."/>
            <person name="Cros-Aarteil S."/>
            <person name="Calhoun S."/>
            <person name="Haridas S."/>
            <person name="Kuo A."/>
            <person name="Mondo S."/>
            <person name="Pangilinan J."/>
            <person name="Riley R."/>
            <person name="Labutti K."/>
            <person name="Andreopoulos B."/>
            <person name="Lipzen A."/>
            <person name="Chen C."/>
            <person name="Yanf M."/>
            <person name="Daum C."/>
            <person name="Ng V."/>
            <person name="Clum A."/>
            <person name="Ohm R."/>
            <person name="Martin F."/>
            <person name="Silar P."/>
            <person name="Natvig D."/>
            <person name="Lalanne C."/>
            <person name="Gautier V."/>
            <person name="Ament-Velasquez S.L."/>
            <person name="Kruys A."/>
            <person name="Hutchinson M.I."/>
            <person name="Powell A.J."/>
            <person name="Barry K."/>
            <person name="Miller A.N."/>
            <person name="Grigoriev I.V."/>
            <person name="Debuchy R."/>
            <person name="Gladieux P."/>
            <person name="Thoren M.H."/>
            <person name="Johannesson H."/>
        </authorList>
    </citation>
    <scope>NUCLEOTIDE SEQUENCE</scope>
    <source>
        <strain evidence="3">CBS 103.79</strain>
    </source>
</reference>
<protein>
    <recommendedName>
        <fullName evidence="1">protein-ribulosamine 3-kinase</fullName>
        <ecNumber evidence="1">2.7.1.172</ecNumber>
    </recommendedName>
</protein>
<dbReference type="EC" id="2.7.1.172" evidence="1"/>
<dbReference type="AlphaFoldDB" id="A0AAN6RVU3"/>
<proteinExistence type="predicted"/>
<dbReference type="EMBL" id="MU855420">
    <property type="protein sequence ID" value="KAK3903966.1"/>
    <property type="molecule type" value="Genomic_DNA"/>
</dbReference>
<keyword evidence="3" id="KW-0418">Kinase</keyword>
<dbReference type="PANTHER" id="PTHR12149">
    <property type="entry name" value="FRUCTOSAMINE 3 KINASE-RELATED PROTEIN"/>
    <property type="match status" value="1"/>
</dbReference>
<comment type="catalytic activity">
    <reaction evidence="2">
        <text>N(6)-D-ribulosyl-L-lysyl-[protein] + ATP = N(6)-(3-O-phospho-D-ribulosyl)-L-lysyl-[protein] + ADP + H(+)</text>
        <dbReference type="Rhea" id="RHEA:48432"/>
        <dbReference type="Rhea" id="RHEA-COMP:12103"/>
        <dbReference type="Rhea" id="RHEA-COMP:12104"/>
        <dbReference type="ChEBI" id="CHEBI:15378"/>
        <dbReference type="ChEBI" id="CHEBI:30616"/>
        <dbReference type="ChEBI" id="CHEBI:90418"/>
        <dbReference type="ChEBI" id="CHEBI:90420"/>
        <dbReference type="ChEBI" id="CHEBI:456216"/>
        <dbReference type="EC" id="2.7.1.172"/>
    </reaction>
    <physiologicalReaction direction="left-to-right" evidence="2">
        <dbReference type="Rhea" id="RHEA:48433"/>
    </physiologicalReaction>
</comment>
<keyword evidence="3" id="KW-0808">Transferase</keyword>
<name>A0AAN6RVU3_9PEZI</name>
<organism evidence="3 4">
    <name type="scientific">Staphylotrichum tortipilum</name>
    <dbReference type="NCBI Taxonomy" id="2831512"/>
    <lineage>
        <taxon>Eukaryota</taxon>
        <taxon>Fungi</taxon>
        <taxon>Dikarya</taxon>
        <taxon>Ascomycota</taxon>
        <taxon>Pezizomycotina</taxon>
        <taxon>Sordariomycetes</taxon>
        <taxon>Sordariomycetidae</taxon>
        <taxon>Sordariales</taxon>
        <taxon>Chaetomiaceae</taxon>
        <taxon>Staphylotrichum</taxon>
    </lineage>
</organism>
<comment type="caution">
    <text evidence="3">The sequence shown here is derived from an EMBL/GenBank/DDBJ whole genome shotgun (WGS) entry which is preliminary data.</text>
</comment>
<evidence type="ECO:0000256" key="2">
    <source>
        <dbReference type="ARBA" id="ARBA00048655"/>
    </source>
</evidence>
<evidence type="ECO:0000313" key="4">
    <source>
        <dbReference type="Proteomes" id="UP001303889"/>
    </source>
</evidence>
<dbReference type="InterPro" id="IPR016477">
    <property type="entry name" value="Fructo-/Ketosamine-3-kinase"/>
</dbReference>
<dbReference type="GO" id="GO:0102193">
    <property type="term" value="F:protein-ribulosamine 3-kinase activity"/>
    <property type="evidence" value="ECO:0007669"/>
    <property type="project" value="UniProtKB-EC"/>
</dbReference>
<evidence type="ECO:0000313" key="3">
    <source>
        <dbReference type="EMBL" id="KAK3903966.1"/>
    </source>
</evidence>
<dbReference type="PANTHER" id="PTHR12149:SF8">
    <property type="entry name" value="PROTEIN-RIBULOSAMINE 3-KINASE"/>
    <property type="match status" value="1"/>
</dbReference>
<accession>A0AAN6RVU3</accession>